<dbReference type="PANTHER" id="PTHR34265:SF1">
    <property type="entry name" value="TYPE III PANTOTHENATE KINASE"/>
    <property type="match status" value="1"/>
</dbReference>
<dbReference type="Pfam" id="PF03309">
    <property type="entry name" value="Pan_kinase"/>
    <property type="match status" value="1"/>
</dbReference>
<evidence type="ECO:0000313" key="18">
    <source>
        <dbReference type="Proteomes" id="UP000603545"/>
    </source>
</evidence>
<evidence type="ECO:0000256" key="10">
    <source>
        <dbReference type="ARBA" id="ARBA00022777"/>
    </source>
</evidence>
<reference evidence="17 18" key="1">
    <citation type="submission" date="2020-08" db="EMBL/GenBank/DDBJ databases">
        <title>Bridging the membrane lipid divide: bacteria of the FCB group superphylum have the potential to synthesize archaeal ether lipids.</title>
        <authorList>
            <person name="Villanueva L."/>
            <person name="Von Meijenfeldt F.A.B."/>
            <person name="Westbye A.B."/>
            <person name="Yadav S."/>
            <person name="Hopmans E.C."/>
            <person name="Dutilh B.E."/>
            <person name="Sinninghe Damste J.S."/>
        </authorList>
    </citation>
    <scope>NUCLEOTIDE SEQUENCE [LARGE SCALE GENOMIC DNA]</scope>
    <source>
        <strain evidence="17">NIOZ-UU82</strain>
    </source>
</reference>
<keyword evidence="10 16" id="KW-0418">Kinase</keyword>
<gene>
    <name evidence="16" type="primary">coaX</name>
    <name evidence="17" type="ORF">H8E80_04180</name>
</gene>
<evidence type="ECO:0000256" key="1">
    <source>
        <dbReference type="ARBA" id="ARBA00001206"/>
    </source>
</evidence>
<evidence type="ECO:0000256" key="5">
    <source>
        <dbReference type="ARBA" id="ARBA00011738"/>
    </source>
</evidence>
<evidence type="ECO:0000256" key="2">
    <source>
        <dbReference type="ARBA" id="ARBA00001958"/>
    </source>
</evidence>
<evidence type="ECO:0000256" key="16">
    <source>
        <dbReference type="HAMAP-Rule" id="MF_01274"/>
    </source>
</evidence>
<dbReference type="NCBIfam" id="NF009855">
    <property type="entry name" value="PRK13321.1"/>
    <property type="match status" value="1"/>
</dbReference>
<evidence type="ECO:0000256" key="7">
    <source>
        <dbReference type="ARBA" id="ARBA00022490"/>
    </source>
</evidence>
<dbReference type="EMBL" id="JACNLL010000042">
    <property type="protein sequence ID" value="MBC8199229.1"/>
    <property type="molecule type" value="Genomic_DNA"/>
</dbReference>
<comment type="subcellular location">
    <subcellularLocation>
        <location evidence="3 16">Cytoplasm</location>
    </subcellularLocation>
</comment>
<keyword evidence="9 16" id="KW-0547">Nucleotide-binding</keyword>
<evidence type="ECO:0000256" key="15">
    <source>
        <dbReference type="ARBA" id="ARBA00040883"/>
    </source>
</evidence>
<feature type="binding site" evidence="16">
    <location>
        <position position="129"/>
    </location>
    <ligand>
        <name>K(+)</name>
        <dbReference type="ChEBI" id="CHEBI:29103"/>
    </ligand>
</feature>
<comment type="similarity">
    <text evidence="14 16">Belongs to the type III pantothenate kinase family.</text>
</comment>
<evidence type="ECO:0000256" key="9">
    <source>
        <dbReference type="ARBA" id="ARBA00022741"/>
    </source>
</evidence>
<feature type="active site" description="Proton acceptor" evidence="16">
    <location>
        <position position="109"/>
    </location>
</feature>
<dbReference type="Gene3D" id="3.30.420.40">
    <property type="match status" value="2"/>
</dbReference>
<dbReference type="InterPro" id="IPR043129">
    <property type="entry name" value="ATPase_NBD"/>
</dbReference>
<dbReference type="GO" id="GO:0004594">
    <property type="term" value="F:pantothenate kinase activity"/>
    <property type="evidence" value="ECO:0007669"/>
    <property type="project" value="UniProtKB-UniRule"/>
</dbReference>
<dbReference type="NCBIfam" id="NF009848">
    <property type="entry name" value="PRK13318.1-6"/>
    <property type="match status" value="1"/>
</dbReference>
<dbReference type="InterPro" id="IPR004619">
    <property type="entry name" value="Type_III_PanK"/>
</dbReference>
<dbReference type="GO" id="GO:0046872">
    <property type="term" value="F:metal ion binding"/>
    <property type="evidence" value="ECO:0007669"/>
    <property type="project" value="UniProtKB-KW"/>
</dbReference>
<organism evidence="17 18">
    <name type="scientific">Candidatus Desulfaltia bathyphila</name>
    <dbReference type="NCBI Taxonomy" id="2841697"/>
    <lineage>
        <taxon>Bacteria</taxon>
        <taxon>Pseudomonadati</taxon>
        <taxon>Thermodesulfobacteriota</taxon>
        <taxon>Desulfobacteria</taxon>
        <taxon>Desulfobacterales</taxon>
        <taxon>Desulfobacterales incertae sedis</taxon>
        <taxon>Candidatus Desulfaltia</taxon>
    </lineage>
</organism>
<feature type="binding site" evidence="16">
    <location>
        <position position="100"/>
    </location>
    <ligand>
        <name>substrate</name>
    </ligand>
</feature>
<dbReference type="GO" id="GO:0015937">
    <property type="term" value="P:coenzyme A biosynthetic process"/>
    <property type="evidence" value="ECO:0007669"/>
    <property type="project" value="UniProtKB-UniRule"/>
</dbReference>
<evidence type="ECO:0000256" key="12">
    <source>
        <dbReference type="ARBA" id="ARBA00022958"/>
    </source>
</evidence>
<comment type="cofactor">
    <cofactor evidence="16">
        <name>NH4(+)</name>
        <dbReference type="ChEBI" id="CHEBI:28938"/>
    </cofactor>
    <cofactor evidence="16">
        <name>K(+)</name>
        <dbReference type="ChEBI" id="CHEBI:29103"/>
    </cofactor>
    <text evidence="16">A monovalent cation. Ammonium or potassium.</text>
</comment>
<sequence>MLLVIDIGNTNIVMGIYDGSHLLKDWRIRSEKNTTEDEFNLLVSNLFAGSNIDINKIDKTIISCVVPPMAAILDSFCHKYLGHAPCWVDAKSAAGMPILYSNPAEVGADRIVNAVAAFHKYKVSLVVVDFGTATTFDAISTKGEYLGGAISPGIIISSEALFEKTSKLPRVEIFKPPERVIGKDTTSSMKSGIIYGHAGLVDGIVRRMKTEMGTNPKIIATGGLAKIMAEICESIDLVDTSLTLEGLRIIYEKIKN</sequence>
<feature type="binding site" evidence="16">
    <location>
        <position position="132"/>
    </location>
    <ligand>
        <name>ATP</name>
        <dbReference type="ChEBI" id="CHEBI:30616"/>
    </ligand>
</feature>
<dbReference type="AlphaFoldDB" id="A0A8J6T7P9"/>
<dbReference type="UniPathway" id="UPA00241">
    <property type="reaction ID" value="UER00352"/>
</dbReference>
<feature type="binding site" evidence="16">
    <location>
        <begin position="6"/>
        <end position="13"/>
    </location>
    <ligand>
        <name>ATP</name>
        <dbReference type="ChEBI" id="CHEBI:30616"/>
    </ligand>
</feature>
<evidence type="ECO:0000256" key="11">
    <source>
        <dbReference type="ARBA" id="ARBA00022840"/>
    </source>
</evidence>
<dbReference type="HAMAP" id="MF_01274">
    <property type="entry name" value="Pantothen_kinase_3"/>
    <property type="match status" value="1"/>
</dbReference>
<comment type="pathway">
    <text evidence="4 16">Cofactor biosynthesis; coenzyme A biosynthesis; CoA from (R)-pantothenate: step 1/5.</text>
</comment>
<proteinExistence type="inferred from homology"/>
<comment type="catalytic activity">
    <reaction evidence="1 16">
        <text>(R)-pantothenate + ATP = (R)-4'-phosphopantothenate + ADP + H(+)</text>
        <dbReference type="Rhea" id="RHEA:16373"/>
        <dbReference type="ChEBI" id="CHEBI:10986"/>
        <dbReference type="ChEBI" id="CHEBI:15378"/>
        <dbReference type="ChEBI" id="CHEBI:29032"/>
        <dbReference type="ChEBI" id="CHEBI:30616"/>
        <dbReference type="ChEBI" id="CHEBI:456216"/>
        <dbReference type="EC" id="2.7.1.33"/>
    </reaction>
</comment>
<dbReference type="GO" id="GO:0005524">
    <property type="term" value="F:ATP binding"/>
    <property type="evidence" value="ECO:0007669"/>
    <property type="project" value="UniProtKB-UniRule"/>
</dbReference>
<dbReference type="SUPFAM" id="SSF53067">
    <property type="entry name" value="Actin-like ATPase domain"/>
    <property type="match status" value="2"/>
</dbReference>
<protein>
    <recommendedName>
        <fullName evidence="15 16">Type III pantothenate kinase</fullName>
        <ecNumber evidence="6 16">2.7.1.33</ecNumber>
    </recommendedName>
    <alternativeName>
        <fullName evidence="16">PanK-III</fullName>
    </alternativeName>
    <alternativeName>
        <fullName evidence="16">Pantothenic acid kinase</fullName>
    </alternativeName>
</protein>
<dbReference type="NCBIfam" id="TIGR00671">
    <property type="entry name" value="baf"/>
    <property type="match status" value="1"/>
</dbReference>
<keyword evidence="13 16" id="KW-0173">Coenzyme A biosynthesis</keyword>
<keyword evidence="7 16" id="KW-0963">Cytoplasm</keyword>
<dbReference type="Proteomes" id="UP000603545">
    <property type="component" value="Unassembled WGS sequence"/>
</dbReference>
<comment type="function">
    <text evidence="16">Catalyzes the phosphorylation of pantothenate (Pan), the first step in CoA biosynthesis.</text>
</comment>
<evidence type="ECO:0000256" key="8">
    <source>
        <dbReference type="ARBA" id="ARBA00022679"/>
    </source>
</evidence>
<evidence type="ECO:0000313" key="17">
    <source>
        <dbReference type="EMBL" id="MBC8199229.1"/>
    </source>
</evidence>
<comment type="subunit">
    <text evidence="5 16">Homodimer.</text>
</comment>
<evidence type="ECO:0000256" key="6">
    <source>
        <dbReference type="ARBA" id="ARBA00012102"/>
    </source>
</evidence>
<feature type="binding site" evidence="16">
    <location>
        <begin position="107"/>
        <end position="110"/>
    </location>
    <ligand>
        <name>substrate</name>
    </ligand>
</feature>
<evidence type="ECO:0000256" key="13">
    <source>
        <dbReference type="ARBA" id="ARBA00022993"/>
    </source>
</evidence>
<evidence type="ECO:0000256" key="3">
    <source>
        <dbReference type="ARBA" id="ARBA00004496"/>
    </source>
</evidence>
<dbReference type="GO" id="GO:0005737">
    <property type="term" value="C:cytoplasm"/>
    <property type="evidence" value="ECO:0007669"/>
    <property type="project" value="UniProtKB-SubCell"/>
</dbReference>
<comment type="cofactor">
    <cofactor evidence="2">
        <name>K(+)</name>
        <dbReference type="ChEBI" id="CHEBI:29103"/>
    </cofactor>
</comment>
<keyword evidence="11 16" id="KW-0067">ATP-binding</keyword>
<keyword evidence="8 16" id="KW-0808">Transferase</keyword>
<dbReference type="CDD" id="cd24015">
    <property type="entry name" value="ASKHA_NBD_PanK-III"/>
    <property type="match status" value="1"/>
</dbReference>
<dbReference type="PANTHER" id="PTHR34265">
    <property type="entry name" value="TYPE III PANTOTHENATE KINASE"/>
    <property type="match status" value="1"/>
</dbReference>
<dbReference type="EC" id="2.7.1.33" evidence="6 16"/>
<keyword evidence="12 16" id="KW-0630">Potassium</keyword>
<evidence type="ECO:0000256" key="14">
    <source>
        <dbReference type="ARBA" id="ARBA00038036"/>
    </source>
</evidence>
<keyword evidence="16" id="KW-0479">Metal-binding</keyword>
<name>A0A8J6T7P9_9BACT</name>
<comment type="caution">
    <text evidence="17">The sequence shown here is derived from an EMBL/GenBank/DDBJ whole genome shotgun (WGS) entry which is preliminary data.</text>
</comment>
<accession>A0A8J6T7P9</accession>
<evidence type="ECO:0000256" key="4">
    <source>
        <dbReference type="ARBA" id="ARBA00005225"/>
    </source>
</evidence>
<feature type="binding site" evidence="16">
    <location>
        <position position="185"/>
    </location>
    <ligand>
        <name>substrate</name>
    </ligand>
</feature>